<keyword evidence="2" id="KW-1185">Reference proteome</keyword>
<proteinExistence type="predicted"/>
<comment type="caution">
    <text evidence="1">The sequence shown here is derived from an EMBL/GenBank/DDBJ whole genome shotgun (WGS) entry which is preliminary data.</text>
</comment>
<reference evidence="1 2" key="1">
    <citation type="submission" date="2023-03" db="EMBL/GenBank/DDBJ databases">
        <title>High recombination rates correlate with genetic variation in Cardiocondyla obscurior ants.</title>
        <authorList>
            <person name="Errbii M."/>
        </authorList>
    </citation>
    <scope>NUCLEOTIDE SEQUENCE [LARGE SCALE GENOMIC DNA]</scope>
    <source>
        <strain evidence="1">Alpha-2009</strain>
        <tissue evidence="1">Whole body</tissue>
    </source>
</reference>
<gene>
    <name evidence="1" type="ORF">PUN28_001501</name>
</gene>
<dbReference type="Proteomes" id="UP001430953">
    <property type="component" value="Unassembled WGS sequence"/>
</dbReference>
<evidence type="ECO:0008006" key="3">
    <source>
        <dbReference type="Google" id="ProtNLM"/>
    </source>
</evidence>
<protein>
    <recommendedName>
        <fullName evidence="3">Secreted protein</fullName>
    </recommendedName>
</protein>
<name>A0AAW2H5M5_9HYME</name>
<sequence length="100" mass="11776">MNKKKCFKKKIMCILVWQVLLLSHFYIVNFCASPREKVRSYGKTLIYLARERPPVPPRVGYEIHPLYIRVRTRMGHAWMTGNSFHPSAWGLCNNRELEGP</sequence>
<dbReference type="AlphaFoldDB" id="A0AAW2H5M5"/>
<organism evidence="1 2">
    <name type="scientific">Cardiocondyla obscurior</name>
    <dbReference type="NCBI Taxonomy" id="286306"/>
    <lineage>
        <taxon>Eukaryota</taxon>
        <taxon>Metazoa</taxon>
        <taxon>Ecdysozoa</taxon>
        <taxon>Arthropoda</taxon>
        <taxon>Hexapoda</taxon>
        <taxon>Insecta</taxon>
        <taxon>Pterygota</taxon>
        <taxon>Neoptera</taxon>
        <taxon>Endopterygota</taxon>
        <taxon>Hymenoptera</taxon>
        <taxon>Apocrita</taxon>
        <taxon>Aculeata</taxon>
        <taxon>Formicoidea</taxon>
        <taxon>Formicidae</taxon>
        <taxon>Myrmicinae</taxon>
        <taxon>Cardiocondyla</taxon>
    </lineage>
</organism>
<dbReference type="EMBL" id="JADYXP020000001">
    <property type="protein sequence ID" value="KAL0134769.1"/>
    <property type="molecule type" value="Genomic_DNA"/>
</dbReference>
<evidence type="ECO:0000313" key="2">
    <source>
        <dbReference type="Proteomes" id="UP001430953"/>
    </source>
</evidence>
<evidence type="ECO:0000313" key="1">
    <source>
        <dbReference type="EMBL" id="KAL0134769.1"/>
    </source>
</evidence>
<accession>A0AAW2H5M5</accession>